<dbReference type="RefSeq" id="WP_046005107.1">
    <property type="nucleotide sequence ID" value="NZ_JXYA01000023.1"/>
</dbReference>
<dbReference type="InterPro" id="IPR022602">
    <property type="entry name" value="DUF2813"/>
</dbReference>
<evidence type="ECO:0000259" key="1">
    <source>
        <dbReference type="Pfam" id="PF13304"/>
    </source>
</evidence>
<evidence type="ECO:0000313" key="2">
    <source>
        <dbReference type="EMBL" id="KJZ08982.1"/>
    </source>
</evidence>
<sequence length="349" mass="38962">MLKQLDIKNLKSIDKTSLKLAPLTLLTGANSSGKSTAIQALMLLIKNSQASNRYSMEELIRYLSDFAVIRNKKNNAKSIELTVIDTENTSHFLKLTSEGIEKSTQLPYLYELEESAQGAELLYLNANRIGAQDLVQVSERKVGNLGEYLFSSFDKIKGRKLPDSLLRFEGSKTISYQLSQWLSFIAGSQIELITEKLSDQVKVSFSVKDLDTNVSPFNLGAGMSYIAKVIIICLMGKEGDLILLENPEVQLHPKAQARLGVFLSYIASSGIQLIVETHCEHLINKIVYEVYQDHIQSDDVVIHYKSDVGSDFETILIDENGEFNNIEGDIIGFPTGFFDATLSDLMNMR</sequence>
<dbReference type="InterPro" id="IPR051396">
    <property type="entry name" value="Bact_Antivir_Def_Nuclease"/>
</dbReference>
<dbReference type="SUPFAM" id="SSF52540">
    <property type="entry name" value="P-loop containing nucleoside triphosphate hydrolases"/>
    <property type="match status" value="1"/>
</dbReference>
<dbReference type="Gene3D" id="3.40.50.300">
    <property type="entry name" value="P-loop containing nucleotide triphosphate hydrolases"/>
    <property type="match status" value="1"/>
</dbReference>
<dbReference type="Pfam" id="PF11398">
    <property type="entry name" value="DUF2813"/>
    <property type="match status" value="1"/>
</dbReference>
<dbReference type="PANTHER" id="PTHR43581:SF2">
    <property type="entry name" value="EXCINUCLEASE ATPASE SUBUNIT"/>
    <property type="match status" value="1"/>
</dbReference>
<comment type="caution">
    <text evidence="2">The sequence shown here is derived from an EMBL/GenBank/DDBJ whole genome shotgun (WGS) entry which is preliminary data.</text>
</comment>
<organism evidence="2 3">
    <name type="scientific">Pseudoalteromonas rubra</name>
    <dbReference type="NCBI Taxonomy" id="43658"/>
    <lineage>
        <taxon>Bacteria</taxon>
        <taxon>Pseudomonadati</taxon>
        <taxon>Pseudomonadota</taxon>
        <taxon>Gammaproteobacteria</taxon>
        <taxon>Alteromonadales</taxon>
        <taxon>Pseudoalteromonadaceae</taxon>
        <taxon>Pseudoalteromonas</taxon>
    </lineage>
</organism>
<dbReference type="AlphaFoldDB" id="A0A0F4QQU9"/>
<dbReference type="OrthoDB" id="3322489at2"/>
<gene>
    <name evidence="2" type="ORF">TW77_11440</name>
</gene>
<dbReference type="GO" id="GO:0005524">
    <property type="term" value="F:ATP binding"/>
    <property type="evidence" value="ECO:0007669"/>
    <property type="project" value="InterPro"/>
</dbReference>
<proteinExistence type="predicted"/>
<dbReference type="PANTHER" id="PTHR43581">
    <property type="entry name" value="ATP/GTP PHOSPHATASE"/>
    <property type="match status" value="1"/>
</dbReference>
<dbReference type="Pfam" id="PF13304">
    <property type="entry name" value="AAA_21"/>
    <property type="match status" value="1"/>
</dbReference>
<evidence type="ECO:0000313" key="3">
    <source>
        <dbReference type="Proteomes" id="UP000033452"/>
    </source>
</evidence>
<dbReference type="PATRIC" id="fig|43658.5.peg.2418"/>
<dbReference type="GO" id="GO:0016887">
    <property type="term" value="F:ATP hydrolysis activity"/>
    <property type="evidence" value="ECO:0007669"/>
    <property type="project" value="InterPro"/>
</dbReference>
<reference evidence="2 3" key="1">
    <citation type="journal article" date="2015" name="BMC Genomics">
        <title>Genome mining reveals unlocked bioactive potential of marine Gram-negative bacteria.</title>
        <authorList>
            <person name="Machado H."/>
            <person name="Sonnenschein E.C."/>
            <person name="Melchiorsen J."/>
            <person name="Gram L."/>
        </authorList>
    </citation>
    <scope>NUCLEOTIDE SEQUENCE [LARGE SCALE GENOMIC DNA]</scope>
    <source>
        <strain evidence="2 3">S2471</strain>
    </source>
</reference>
<accession>A0A0F4QQU9</accession>
<keyword evidence="3" id="KW-1185">Reference proteome</keyword>
<feature type="domain" description="ATPase AAA-type core" evidence="1">
    <location>
        <begin position="81"/>
        <end position="278"/>
    </location>
</feature>
<dbReference type="InterPro" id="IPR027417">
    <property type="entry name" value="P-loop_NTPase"/>
</dbReference>
<dbReference type="InterPro" id="IPR003959">
    <property type="entry name" value="ATPase_AAA_core"/>
</dbReference>
<dbReference type="EMBL" id="JXYA01000023">
    <property type="protein sequence ID" value="KJZ08982.1"/>
    <property type="molecule type" value="Genomic_DNA"/>
</dbReference>
<name>A0A0F4QQU9_9GAMM</name>
<dbReference type="InterPro" id="IPR014592">
    <property type="entry name" value="P-loop_UCP034888"/>
</dbReference>
<protein>
    <recommendedName>
        <fullName evidence="1">ATPase AAA-type core domain-containing protein</fullName>
    </recommendedName>
</protein>
<dbReference type="Proteomes" id="UP000033452">
    <property type="component" value="Unassembled WGS sequence"/>
</dbReference>
<dbReference type="PIRSF" id="PIRSF034888">
    <property type="entry name" value="P-loop_UCP034888"/>
    <property type="match status" value="1"/>
</dbReference>